<accession>A0A326U6F0</accession>
<keyword evidence="3" id="KW-1185">Reference proteome</keyword>
<proteinExistence type="predicted"/>
<dbReference type="EMBL" id="QKUF01000009">
    <property type="protein sequence ID" value="PZW29182.1"/>
    <property type="molecule type" value="Genomic_DNA"/>
</dbReference>
<dbReference type="RefSeq" id="WP_111323144.1">
    <property type="nucleotide sequence ID" value="NZ_BIFX01000001.1"/>
</dbReference>
<dbReference type="AlphaFoldDB" id="A0A326U6F0"/>
<evidence type="ECO:0000313" key="3">
    <source>
        <dbReference type="Proteomes" id="UP000248806"/>
    </source>
</evidence>
<dbReference type="Proteomes" id="UP000248806">
    <property type="component" value="Unassembled WGS sequence"/>
</dbReference>
<evidence type="ECO:0000256" key="1">
    <source>
        <dbReference type="SAM" id="MobiDB-lite"/>
    </source>
</evidence>
<comment type="caution">
    <text evidence="2">The sequence shown here is derived from an EMBL/GenBank/DDBJ whole genome shotgun (WGS) entry which is preliminary data.</text>
</comment>
<feature type="compositionally biased region" description="Basic and acidic residues" evidence="1">
    <location>
        <begin position="45"/>
        <end position="63"/>
    </location>
</feature>
<feature type="compositionally biased region" description="Basic and acidic residues" evidence="1">
    <location>
        <begin position="1"/>
        <end position="31"/>
    </location>
</feature>
<gene>
    <name evidence="2" type="ORF">EI42_02903</name>
</gene>
<name>A0A326U6F0_THEHA</name>
<organism evidence="2 3">
    <name type="scientific">Thermosporothrix hazakensis</name>
    <dbReference type="NCBI Taxonomy" id="644383"/>
    <lineage>
        <taxon>Bacteria</taxon>
        <taxon>Bacillati</taxon>
        <taxon>Chloroflexota</taxon>
        <taxon>Ktedonobacteria</taxon>
        <taxon>Ktedonobacterales</taxon>
        <taxon>Thermosporotrichaceae</taxon>
        <taxon>Thermosporothrix</taxon>
    </lineage>
</organism>
<evidence type="ECO:0000313" key="2">
    <source>
        <dbReference type="EMBL" id="PZW29182.1"/>
    </source>
</evidence>
<protein>
    <submittedName>
        <fullName evidence="2">Uncharacterized protein</fullName>
    </submittedName>
</protein>
<sequence length="63" mass="7505">MQEREKQKIDQEKKHANEKERRAHPQEDVKKQVKQPHAGMATDPETMKDPGYAKRIEEKTKKH</sequence>
<feature type="region of interest" description="Disordered" evidence="1">
    <location>
        <begin position="1"/>
        <end position="63"/>
    </location>
</feature>
<reference evidence="2 3" key="1">
    <citation type="submission" date="2018-06" db="EMBL/GenBank/DDBJ databases">
        <title>Genomic Encyclopedia of Archaeal and Bacterial Type Strains, Phase II (KMG-II): from individual species to whole genera.</title>
        <authorList>
            <person name="Goeker M."/>
        </authorList>
    </citation>
    <scope>NUCLEOTIDE SEQUENCE [LARGE SCALE GENOMIC DNA]</scope>
    <source>
        <strain evidence="2 3">ATCC BAA-1881</strain>
    </source>
</reference>